<dbReference type="GO" id="GO:0005886">
    <property type="term" value="C:plasma membrane"/>
    <property type="evidence" value="ECO:0007669"/>
    <property type="project" value="UniProtKB-SubCell"/>
</dbReference>
<dbReference type="InterPro" id="IPR003594">
    <property type="entry name" value="HATPase_dom"/>
</dbReference>
<dbReference type="AlphaFoldDB" id="A0A4P6EMC2"/>
<dbReference type="PRINTS" id="PR00344">
    <property type="entry name" value="BCTRLSENSOR"/>
</dbReference>
<accession>A0A4P6EMC2</accession>
<gene>
    <name evidence="18" type="ORF">ET475_02580</name>
</gene>
<dbReference type="GO" id="GO:0007234">
    <property type="term" value="P:osmosensory signaling via phosphorelay pathway"/>
    <property type="evidence" value="ECO:0007669"/>
    <property type="project" value="TreeGrafter"/>
</dbReference>
<evidence type="ECO:0000256" key="3">
    <source>
        <dbReference type="ARBA" id="ARBA00012438"/>
    </source>
</evidence>
<dbReference type="EMBL" id="CP035494">
    <property type="protein sequence ID" value="QAY58988.1"/>
    <property type="molecule type" value="Genomic_DNA"/>
</dbReference>
<dbReference type="SUPFAM" id="SSF103190">
    <property type="entry name" value="Sensory domain-like"/>
    <property type="match status" value="1"/>
</dbReference>
<keyword evidence="5" id="KW-0597">Phosphoprotein</keyword>
<dbReference type="InterPro" id="IPR035965">
    <property type="entry name" value="PAS-like_dom_sf"/>
</dbReference>
<dbReference type="Pfam" id="PF17203">
    <property type="entry name" value="sCache_3_2"/>
    <property type="match status" value="1"/>
</dbReference>
<evidence type="ECO:0000259" key="16">
    <source>
        <dbReference type="PROSITE" id="PS50109"/>
    </source>
</evidence>
<evidence type="ECO:0000256" key="12">
    <source>
        <dbReference type="ARBA" id="ARBA00023012"/>
    </source>
</evidence>
<evidence type="ECO:0000256" key="9">
    <source>
        <dbReference type="ARBA" id="ARBA00022777"/>
    </source>
</evidence>
<dbReference type="GO" id="GO:0030295">
    <property type="term" value="F:protein kinase activator activity"/>
    <property type="evidence" value="ECO:0007669"/>
    <property type="project" value="TreeGrafter"/>
</dbReference>
<keyword evidence="19" id="KW-1185">Reference proteome</keyword>
<keyword evidence="8" id="KW-0547">Nucleotide-binding</keyword>
<evidence type="ECO:0000313" key="19">
    <source>
        <dbReference type="Proteomes" id="UP000293995"/>
    </source>
</evidence>
<name>A0A4P6EMC2_9MICO</name>
<evidence type="ECO:0000256" key="11">
    <source>
        <dbReference type="ARBA" id="ARBA00022989"/>
    </source>
</evidence>
<dbReference type="GO" id="GO:0000156">
    <property type="term" value="F:phosphorelay response regulator activity"/>
    <property type="evidence" value="ECO:0007669"/>
    <property type="project" value="TreeGrafter"/>
</dbReference>
<dbReference type="SMART" id="SM00387">
    <property type="entry name" value="HATPase_c"/>
    <property type="match status" value="1"/>
</dbReference>
<dbReference type="SUPFAM" id="SSF55785">
    <property type="entry name" value="PYP-like sensor domain (PAS domain)"/>
    <property type="match status" value="1"/>
</dbReference>
<evidence type="ECO:0000256" key="6">
    <source>
        <dbReference type="ARBA" id="ARBA00022679"/>
    </source>
</evidence>
<dbReference type="RefSeq" id="WP_129385734.1">
    <property type="nucleotide sequence ID" value="NZ_CP035494.1"/>
</dbReference>
<dbReference type="KEGG" id="mprt:ET475_02580"/>
<comment type="catalytic activity">
    <reaction evidence="1">
        <text>ATP + protein L-histidine = ADP + protein N-phospho-L-histidine.</text>
        <dbReference type="EC" id="2.7.13.3"/>
    </reaction>
</comment>
<dbReference type="SUPFAM" id="SSF55874">
    <property type="entry name" value="ATPase domain of HSP90 chaperone/DNA topoisomerase II/histidine kinase"/>
    <property type="match status" value="1"/>
</dbReference>
<evidence type="ECO:0000256" key="8">
    <source>
        <dbReference type="ARBA" id="ARBA00022741"/>
    </source>
</evidence>
<organism evidence="18 19">
    <name type="scientific">Microbacterium protaetiae</name>
    <dbReference type="NCBI Taxonomy" id="2509458"/>
    <lineage>
        <taxon>Bacteria</taxon>
        <taxon>Bacillati</taxon>
        <taxon>Actinomycetota</taxon>
        <taxon>Actinomycetes</taxon>
        <taxon>Micrococcales</taxon>
        <taxon>Microbacteriaceae</taxon>
        <taxon>Microbacterium</taxon>
    </lineage>
</organism>
<dbReference type="PANTHER" id="PTHR42878:SF14">
    <property type="entry name" value="OSMOLARITY TWO-COMPONENT SYSTEM PROTEIN SSK1"/>
    <property type="match status" value="1"/>
</dbReference>
<feature type="domain" description="Histidine kinase" evidence="16">
    <location>
        <begin position="334"/>
        <end position="548"/>
    </location>
</feature>
<dbReference type="PROSITE" id="PS50112">
    <property type="entry name" value="PAS"/>
    <property type="match status" value="1"/>
</dbReference>
<dbReference type="Gene3D" id="3.30.450.20">
    <property type="entry name" value="PAS domain"/>
    <property type="match status" value="2"/>
</dbReference>
<dbReference type="InterPro" id="IPR004358">
    <property type="entry name" value="Sig_transdc_His_kin-like_C"/>
</dbReference>
<dbReference type="EC" id="2.7.13.3" evidence="3"/>
<dbReference type="PANTHER" id="PTHR42878">
    <property type="entry name" value="TWO-COMPONENT HISTIDINE KINASE"/>
    <property type="match status" value="1"/>
</dbReference>
<evidence type="ECO:0000256" key="14">
    <source>
        <dbReference type="ARBA" id="ARBA00039401"/>
    </source>
</evidence>
<evidence type="ECO:0000256" key="4">
    <source>
        <dbReference type="ARBA" id="ARBA00022475"/>
    </source>
</evidence>
<evidence type="ECO:0000256" key="7">
    <source>
        <dbReference type="ARBA" id="ARBA00022692"/>
    </source>
</evidence>
<keyword evidence="4" id="KW-1003">Cell membrane</keyword>
<evidence type="ECO:0000256" key="10">
    <source>
        <dbReference type="ARBA" id="ARBA00022840"/>
    </source>
</evidence>
<dbReference type="GO" id="GO:0004673">
    <property type="term" value="F:protein histidine kinase activity"/>
    <property type="evidence" value="ECO:0007669"/>
    <property type="project" value="UniProtKB-EC"/>
</dbReference>
<keyword evidence="13 15" id="KW-0472">Membrane</keyword>
<reference evidence="18 19" key="1">
    <citation type="submission" date="2019-01" db="EMBL/GenBank/DDBJ databases">
        <title>Genome sequencing of strain DFW100M-13.</title>
        <authorList>
            <person name="Heo J."/>
            <person name="Kim S.-J."/>
            <person name="Kim J.-S."/>
            <person name="Hong S.-B."/>
            <person name="Kwon S.-W."/>
        </authorList>
    </citation>
    <scope>NUCLEOTIDE SEQUENCE [LARGE SCALE GENOMIC DNA]</scope>
    <source>
        <strain evidence="18 19">DFW100M-13</strain>
    </source>
</reference>
<comment type="subcellular location">
    <subcellularLocation>
        <location evidence="2">Cell membrane</location>
        <topology evidence="2">Multi-pass membrane protein</topology>
    </subcellularLocation>
</comment>
<sequence length="560" mass="59841">MADSGATAALQAQRRHVRHGSLARIVFITQLLLIAIICAALSITSYASTRAQMRAATADRVLSIAETLANDPFVTDAVQHDDPSAALQPYALTVMTAADVDFITIMDRDRTRYTHPDPAQLGKPYIGSIGAALEGHSQIEEYAGTLGPSVRAIAPVFDAAGEVTAMVSVGVTLQTISIAQAAAVPQIILIALVAMALGGIGSWILSRYLRRVTLGYGPEQLRRLFAFYDSALHSLREGLILVDDQGQLVLYNDQAAELLGLPTGGEREPIAVSQLRLPASIRSLLSSGRDADDEIHLTSDRVIVVNQKQARQPAGTRIRERGSMGTVATLRDRTDIQELTGELETMTTLSQALRAQTHEHANRLHTVATLIELGREKEALEFAVRDQQESQRLTDSFVQSLDEPFITALMIGKAAQAHERGIRMTITAAGELPPDSLDARDLVTVTGNLLDNALDAAASSDERHVWADFSVSDGELTITIADSGPGLDTGTIDTIFHLGESSKAAPAVGGGRGYGLVLVRQAVSRLGGTLEIESDGGAIFTVTLPLTSRRDAEHAGRGRT</sequence>
<dbReference type="InterPro" id="IPR036890">
    <property type="entry name" value="HATPase_C_sf"/>
</dbReference>
<dbReference type="Pfam" id="PF02518">
    <property type="entry name" value="HATPase_c"/>
    <property type="match status" value="1"/>
</dbReference>
<keyword evidence="10" id="KW-0067">ATP-binding</keyword>
<dbReference type="InterPro" id="IPR033463">
    <property type="entry name" value="sCache_3"/>
</dbReference>
<dbReference type="PROSITE" id="PS50109">
    <property type="entry name" value="HIS_KIN"/>
    <property type="match status" value="1"/>
</dbReference>
<dbReference type="Gene3D" id="3.30.565.10">
    <property type="entry name" value="Histidine kinase-like ATPase, C-terminal domain"/>
    <property type="match status" value="1"/>
</dbReference>
<feature type="domain" description="PAS" evidence="17">
    <location>
        <begin position="224"/>
        <end position="261"/>
    </location>
</feature>
<keyword evidence="9 18" id="KW-0418">Kinase</keyword>
<feature type="transmembrane region" description="Helical" evidence="15">
    <location>
        <begin position="21"/>
        <end position="43"/>
    </location>
</feature>
<dbReference type="InterPro" id="IPR000014">
    <property type="entry name" value="PAS"/>
</dbReference>
<protein>
    <recommendedName>
        <fullName evidence="14">Sensor-like histidine kinase SenX3</fullName>
        <ecNumber evidence="3">2.7.13.3</ecNumber>
    </recommendedName>
</protein>
<dbReference type="InterPro" id="IPR005467">
    <property type="entry name" value="His_kinase_dom"/>
</dbReference>
<keyword evidence="11 15" id="KW-1133">Transmembrane helix</keyword>
<dbReference type="OrthoDB" id="9792686at2"/>
<evidence type="ECO:0000256" key="1">
    <source>
        <dbReference type="ARBA" id="ARBA00000085"/>
    </source>
</evidence>
<proteinExistence type="predicted"/>
<keyword evidence="6" id="KW-0808">Transferase</keyword>
<dbReference type="InterPro" id="IPR050351">
    <property type="entry name" value="BphY/WalK/GraS-like"/>
</dbReference>
<dbReference type="Proteomes" id="UP000293995">
    <property type="component" value="Chromosome"/>
</dbReference>
<evidence type="ECO:0000256" key="13">
    <source>
        <dbReference type="ARBA" id="ARBA00023136"/>
    </source>
</evidence>
<evidence type="ECO:0000259" key="17">
    <source>
        <dbReference type="PROSITE" id="PS50112"/>
    </source>
</evidence>
<keyword evidence="7 15" id="KW-0812">Transmembrane</keyword>
<evidence type="ECO:0000256" key="15">
    <source>
        <dbReference type="SAM" id="Phobius"/>
    </source>
</evidence>
<feature type="transmembrane region" description="Helical" evidence="15">
    <location>
        <begin position="183"/>
        <end position="205"/>
    </location>
</feature>
<evidence type="ECO:0000313" key="18">
    <source>
        <dbReference type="EMBL" id="QAY58988.1"/>
    </source>
</evidence>
<evidence type="ECO:0000256" key="2">
    <source>
        <dbReference type="ARBA" id="ARBA00004651"/>
    </source>
</evidence>
<evidence type="ECO:0000256" key="5">
    <source>
        <dbReference type="ARBA" id="ARBA00022553"/>
    </source>
</evidence>
<dbReference type="InterPro" id="IPR029151">
    <property type="entry name" value="Sensor-like_sf"/>
</dbReference>
<keyword evidence="12" id="KW-0902">Two-component regulatory system</keyword>
<dbReference type="GO" id="GO:0005524">
    <property type="term" value="F:ATP binding"/>
    <property type="evidence" value="ECO:0007669"/>
    <property type="project" value="UniProtKB-KW"/>
</dbReference>